<evidence type="ECO:0000313" key="4">
    <source>
        <dbReference type="Proteomes" id="UP001458880"/>
    </source>
</evidence>
<dbReference type="Proteomes" id="UP001458880">
    <property type="component" value="Unassembled WGS sequence"/>
</dbReference>
<evidence type="ECO:0000256" key="1">
    <source>
        <dbReference type="SAM" id="MobiDB-lite"/>
    </source>
</evidence>
<organism evidence="3 4">
    <name type="scientific">Popillia japonica</name>
    <name type="common">Japanese beetle</name>
    <dbReference type="NCBI Taxonomy" id="7064"/>
    <lineage>
        <taxon>Eukaryota</taxon>
        <taxon>Metazoa</taxon>
        <taxon>Ecdysozoa</taxon>
        <taxon>Arthropoda</taxon>
        <taxon>Hexapoda</taxon>
        <taxon>Insecta</taxon>
        <taxon>Pterygota</taxon>
        <taxon>Neoptera</taxon>
        <taxon>Endopterygota</taxon>
        <taxon>Coleoptera</taxon>
        <taxon>Polyphaga</taxon>
        <taxon>Scarabaeiformia</taxon>
        <taxon>Scarabaeidae</taxon>
        <taxon>Rutelinae</taxon>
        <taxon>Popillia</taxon>
    </lineage>
</organism>
<gene>
    <name evidence="3" type="ORF">QE152_g9606</name>
</gene>
<keyword evidence="2" id="KW-1133">Transmembrane helix</keyword>
<comment type="caution">
    <text evidence="3">The sequence shown here is derived from an EMBL/GenBank/DDBJ whole genome shotgun (WGS) entry which is preliminary data.</text>
</comment>
<keyword evidence="2" id="KW-0472">Membrane</keyword>
<dbReference type="EMBL" id="JASPKY010000083">
    <property type="protein sequence ID" value="KAK9738764.1"/>
    <property type="molecule type" value="Genomic_DNA"/>
</dbReference>
<evidence type="ECO:0000256" key="2">
    <source>
        <dbReference type="SAM" id="Phobius"/>
    </source>
</evidence>
<keyword evidence="2" id="KW-0812">Transmembrane</keyword>
<reference evidence="3 4" key="1">
    <citation type="journal article" date="2024" name="BMC Genomics">
        <title>De novo assembly and annotation of Popillia japonica's genome with initial clues to its potential as an invasive pest.</title>
        <authorList>
            <person name="Cucini C."/>
            <person name="Boschi S."/>
            <person name="Funari R."/>
            <person name="Cardaioli E."/>
            <person name="Iannotti N."/>
            <person name="Marturano G."/>
            <person name="Paoli F."/>
            <person name="Bruttini M."/>
            <person name="Carapelli A."/>
            <person name="Frati F."/>
            <person name="Nardi F."/>
        </authorList>
    </citation>
    <scope>NUCLEOTIDE SEQUENCE [LARGE SCALE GENOMIC DNA]</scope>
    <source>
        <strain evidence="3">DMR45628</strain>
    </source>
</reference>
<feature type="region of interest" description="Disordered" evidence="1">
    <location>
        <begin position="1"/>
        <end position="32"/>
    </location>
</feature>
<sequence>MSVAQYPPNDGEGNKTLANGPEKARAGAKNVTRNSPRLEKLFKFLAYTATVSFHPIVPLIKLYFGIRQTGNKRTSIETT</sequence>
<accession>A0AAW1LUD5</accession>
<dbReference type="AlphaFoldDB" id="A0AAW1LUD5"/>
<protein>
    <submittedName>
        <fullName evidence="3">Uncharacterized protein</fullName>
    </submittedName>
</protein>
<name>A0AAW1LUD5_POPJA</name>
<feature type="transmembrane region" description="Helical" evidence="2">
    <location>
        <begin position="44"/>
        <end position="64"/>
    </location>
</feature>
<keyword evidence="4" id="KW-1185">Reference proteome</keyword>
<evidence type="ECO:0000313" key="3">
    <source>
        <dbReference type="EMBL" id="KAK9738764.1"/>
    </source>
</evidence>
<proteinExistence type="predicted"/>